<feature type="domain" description="TrwC relaxase" evidence="3">
    <location>
        <begin position="41"/>
        <end position="407"/>
    </location>
</feature>
<dbReference type="SUPFAM" id="SSF52540">
    <property type="entry name" value="P-loop containing nucleoside triphosphate hydrolases"/>
    <property type="match status" value="2"/>
</dbReference>
<evidence type="ECO:0000256" key="2">
    <source>
        <dbReference type="SAM" id="MobiDB-lite"/>
    </source>
</evidence>
<dbReference type="Pfam" id="PF13604">
    <property type="entry name" value="AAA_30"/>
    <property type="match status" value="1"/>
</dbReference>
<feature type="coiled-coil region" evidence="1">
    <location>
        <begin position="1014"/>
        <end position="1048"/>
    </location>
</feature>
<dbReference type="InterPro" id="IPR027417">
    <property type="entry name" value="P-loop_NTPase"/>
</dbReference>
<gene>
    <name evidence="4" type="ORF">NI17_024115</name>
</gene>
<reference evidence="4" key="1">
    <citation type="submission" date="2020-10" db="EMBL/GenBank/DDBJ databases">
        <title>De novo genome project of the cellulose decomposer Thermobifida halotolerans type strain.</title>
        <authorList>
            <person name="Nagy I."/>
            <person name="Horvath B."/>
            <person name="Kukolya J."/>
            <person name="Nagy I."/>
            <person name="Orsini M."/>
        </authorList>
    </citation>
    <scope>NUCLEOTIDE SEQUENCE</scope>
    <source>
        <strain evidence="4">DSM 44931</strain>
        <plasmid evidence="4">pTH1</plasmid>
    </source>
</reference>
<keyword evidence="1" id="KW-0175">Coiled coil</keyword>
<accession>A0AA97M6H2</accession>
<proteinExistence type="predicted"/>
<dbReference type="Proteomes" id="UP000265719">
    <property type="component" value="Plasmid pTH1"/>
</dbReference>
<organism evidence="4 5">
    <name type="scientific">Thermobifida halotolerans</name>
    <dbReference type="NCBI Taxonomy" id="483545"/>
    <lineage>
        <taxon>Bacteria</taxon>
        <taxon>Bacillati</taxon>
        <taxon>Actinomycetota</taxon>
        <taxon>Actinomycetes</taxon>
        <taxon>Streptosporangiales</taxon>
        <taxon>Nocardiopsidaceae</taxon>
        <taxon>Thermobifida</taxon>
    </lineage>
</organism>
<evidence type="ECO:0000313" key="5">
    <source>
        <dbReference type="Proteomes" id="UP000265719"/>
    </source>
</evidence>
<sequence>MAMVTVLGPDAAQVDYRLSPQCGHDHARAADAALTYRLAQQAGARPIERVGAGWQEFGAEAGTVLVDEDDIDQVRTVMAGRSPQTGRWLVKPKLAVVSAAKLPARPLVEAIRAAADVQGVDAAALIDGPQLVKRYGRLERGLRRDGEAHRAPVADLEAVAEAAGIDLEDVYEPQELAAARKHADERVRVGNRGYDVTFDIPKSVSVLWGLADAATAARIEELYLQTVRDSVAALESWTGYVMSGHHGDGRTAQRLDTSGLVGTITLHRTARPVAGQVGDPHLHAHVMIANLARGSDGKWRTIAAGGRDLHRHVAAVGQYARARLRQLLTAEFGVSWERNPDSGRWELSGIDEQVRRLYSRRARQITEEVGECASAEVSRVAARRTAGAKIDLSPEQERAAWRQRAHEAGLSPEALVADVLGRMPPGGAPAVGPSGPPHRPDLDAVAAAVWDPETGVTAQTKVVTRAKVMAAVADALGPGLGGIDELEALTEAVLAHPYAVRLPDAGPSHMAHADRYTSAEVVGAEQTITRSAQARLNAGAAMADRGLAARALHDWQQHKGFTLSTEQTRVVERLVGSGHGVDAVVGVAGAGKTTVMSAARAVWEAAGYRVEGAAVAAVAAAGLRAEAGLSSATLAAWMRRIDDGPGLDGVDVLVIDEAAMVADRDLARLVAEAERTGTKLVGIGDPLQLRSIGVGGAFGRVHELVDGLVLTENRRQRGQVDRAALAAWRDGARRTALALWGEHGMIHAPADADAAHAQMAAAWWADRQRHTDPHDAVEQLLMLAATNSDAAALNAHARALARARGLLTGADVTYRLRGGEHLSLAAGDQVRLRRNDYRSRHSSDPDVLNGYRGVVTAVDARRGALVEWRHNGTVTSAWISPAQIARGDLVHGYAITIAAAQGLTADRCHVYGLGADAHSLYPAMSRARVRTDLYLPACELGSEQVRLRLGEASTAEEALHRVITAYATTLTDTPDSLVLDEIADNRGLTHRTAPTPTPSPLSLEDIRAGRGPAAQAAAEEVAALRQQATELEAALSHLRTQAREAVARAQAGRMRLLLQGTTPDAAREAAEAAQTALSNTLDNLHQTRRHAEALWQQALDADLRDHQDVRQHEQRERELVALEPLALAHDLTRADLARLDKTQLQELRRQHSLQTADLASQPAPRTASRQSSGAPRPAHGVPRSPTSYPLPPPSAVRRPHGPR</sequence>
<evidence type="ECO:0000313" key="4">
    <source>
        <dbReference type="EMBL" id="UOE22253.1"/>
    </source>
</evidence>
<keyword evidence="4" id="KW-0614">Plasmid</keyword>
<evidence type="ECO:0000256" key="1">
    <source>
        <dbReference type="SAM" id="Coils"/>
    </source>
</evidence>
<geneLocation type="plasmid" evidence="4 5">
    <name>pTH1</name>
</geneLocation>
<keyword evidence="5" id="KW-1185">Reference proteome</keyword>
<dbReference type="InterPro" id="IPR014862">
    <property type="entry name" value="TrwC"/>
</dbReference>
<evidence type="ECO:0000259" key="3">
    <source>
        <dbReference type="Pfam" id="PF08751"/>
    </source>
</evidence>
<dbReference type="Pfam" id="PF08751">
    <property type="entry name" value="TrwC"/>
    <property type="match status" value="1"/>
</dbReference>
<dbReference type="SUPFAM" id="SSF55464">
    <property type="entry name" value="Origin of replication-binding domain, RBD-like"/>
    <property type="match status" value="1"/>
</dbReference>
<dbReference type="KEGG" id="thao:NI17_024115"/>
<dbReference type="EMBL" id="CP063197">
    <property type="protein sequence ID" value="UOE22253.1"/>
    <property type="molecule type" value="Genomic_DNA"/>
</dbReference>
<protein>
    <submittedName>
        <fullName evidence="4">Relaxase domain-containing protein</fullName>
    </submittedName>
</protein>
<dbReference type="NCBIfam" id="NF041492">
    <property type="entry name" value="MobF"/>
    <property type="match status" value="1"/>
</dbReference>
<name>A0AA97M6H2_9ACTN</name>
<feature type="region of interest" description="Disordered" evidence="2">
    <location>
        <begin position="1152"/>
        <end position="1203"/>
    </location>
</feature>
<dbReference type="Gene3D" id="2.30.30.940">
    <property type="match status" value="1"/>
</dbReference>
<dbReference type="Gene3D" id="3.40.50.300">
    <property type="entry name" value="P-loop containing nucleotide triphosphate hydrolases"/>
    <property type="match status" value="2"/>
</dbReference>
<dbReference type="CDD" id="cd18809">
    <property type="entry name" value="SF1_C_RecD"/>
    <property type="match status" value="1"/>
</dbReference>
<dbReference type="AlphaFoldDB" id="A0AA97M6H2"/>